<keyword evidence="4" id="KW-1185">Reference proteome</keyword>
<dbReference type="InterPro" id="IPR011059">
    <property type="entry name" value="Metal-dep_hydrolase_composite"/>
</dbReference>
<feature type="chain" id="PRO_5014445968" evidence="1">
    <location>
        <begin position="20"/>
        <end position="377"/>
    </location>
</feature>
<dbReference type="PANTHER" id="PTHR43135:SF3">
    <property type="entry name" value="ALPHA-D-RIBOSE 1-METHYLPHOSPHONATE 5-TRIPHOSPHATE DIPHOSPHATASE"/>
    <property type="match status" value="1"/>
</dbReference>
<feature type="domain" description="Amidohydrolase-related" evidence="2">
    <location>
        <begin position="67"/>
        <end position="368"/>
    </location>
</feature>
<dbReference type="Gene3D" id="2.30.40.10">
    <property type="entry name" value="Urease, subunit C, domain 1"/>
    <property type="match status" value="1"/>
</dbReference>
<dbReference type="PANTHER" id="PTHR43135">
    <property type="entry name" value="ALPHA-D-RIBOSE 1-METHYLPHOSPHONATE 5-TRIPHOSPHATE DIPHOSPHATASE"/>
    <property type="match status" value="1"/>
</dbReference>
<dbReference type="InterPro" id="IPR032466">
    <property type="entry name" value="Metal_Hydrolase"/>
</dbReference>
<organism evidence="3 4">
    <name type="scientific">Hyaloscypha variabilis (strain UAMH 11265 / GT02V1 / F)</name>
    <name type="common">Meliniomyces variabilis</name>
    <dbReference type="NCBI Taxonomy" id="1149755"/>
    <lineage>
        <taxon>Eukaryota</taxon>
        <taxon>Fungi</taxon>
        <taxon>Dikarya</taxon>
        <taxon>Ascomycota</taxon>
        <taxon>Pezizomycotina</taxon>
        <taxon>Leotiomycetes</taxon>
        <taxon>Helotiales</taxon>
        <taxon>Hyaloscyphaceae</taxon>
        <taxon>Hyaloscypha</taxon>
        <taxon>Hyaloscypha variabilis</taxon>
    </lineage>
</organism>
<dbReference type="GO" id="GO:0016810">
    <property type="term" value="F:hydrolase activity, acting on carbon-nitrogen (but not peptide) bonds"/>
    <property type="evidence" value="ECO:0007669"/>
    <property type="project" value="InterPro"/>
</dbReference>
<dbReference type="SUPFAM" id="SSF51556">
    <property type="entry name" value="Metallo-dependent hydrolases"/>
    <property type="match status" value="1"/>
</dbReference>
<protein>
    <submittedName>
        <fullName evidence="3">Putative amidohydrolase</fullName>
    </submittedName>
</protein>
<gene>
    <name evidence="3" type="ORF">L207DRAFT_620765</name>
</gene>
<dbReference type="AlphaFoldDB" id="A0A2J6RXG3"/>
<dbReference type="InterPro" id="IPR051781">
    <property type="entry name" value="Metallo-dep_Hydrolase"/>
</dbReference>
<evidence type="ECO:0000256" key="1">
    <source>
        <dbReference type="SAM" id="SignalP"/>
    </source>
</evidence>
<keyword evidence="1" id="KW-0732">Signal</keyword>
<accession>A0A2J6RXG3</accession>
<keyword evidence="3" id="KW-0378">Hydrolase</keyword>
<dbReference type="OrthoDB" id="194468at2759"/>
<sequence length="377" mass="39340">MFSTVTLYNCAFLCLRAAAGPLIAIENVHVWNGKGFPSTTSTVVLSGGIITNANPAGATVVNGNGGYLLPGFIDSHCHIQECSYLTPMRQYGVTTALDMGSFPYSGLVACRASGVTDVRGPGGLGTVNGTTAAGLPGYPTDGLIPNPTAGEKFVADRVAQGVDYIKLFLDVLGPTDDTIKAVTSAAHSFNKLVISHAPTNADYDQAEASDVDIPTHAPLDQPLNASQISNLVTNGRHVVPTLIMMQSIVNNTHQPFSNYVLNAEGSVTEMIKAGVPIVVGSDSNLSPYVPANPPFGISLHHELQLLVQAGLTPVQAIQGATSLAASTFRLYDRGTIAPGLRADLILLSADPTVNIANSLSIEKVWLAGVEFDPTTSS</sequence>
<reference evidence="3 4" key="1">
    <citation type="submission" date="2016-04" db="EMBL/GenBank/DDBJ databases">
        <title>A degradative enzymes factory behind the ericoid mycorrhizal symbiosis.</title>
        <authorList>
            <consortium name="DOE Joint Genome Institute"/>
            <person name="Martino E."/>
            <person name="Morin E."/>
            <person name="Grelet G."/>
            <person name="Kuo A."/>
            <person name="Kohler A."/>
            <person name="Daghino S."/>
            <person name="Barry K."/>
            <person name="Choi C."/>
            <person name="Cichocki N."/>
            <person name="Clum A."/>
            <person name="Copeland A."/>
            <person name="Hainaut M."/>
            <person name="Haridas S."/>
            <person name="Labutti K."/>
            <person name="Lindquist E."/>
            <person name="Lipzen A."/>
            <person name="Khouja H.-R."/>
            <person name="Murat C."/>
            <person name="Ohm R."/>
            <person name="Olson A."/>
            <person name="Spatafora J."/>
            <person name="Veneault-Fourrey C."/>
            <person name="Henrissat B."/>
            <person name="Grigoriev I."/>
            <person name="Martin F."/>
            <person name="Perotto S."/>
        </authorList>
    </citation>
    <scope>NUCLEOTIDE SEQUENCE [LARGE SCALE GENOMIC DNA]</scope>
    <source>
        <strain evidence="3 4">F</strain>
    </source>
</reference>
<dbReference type="Gene3D" id="3.40.50.10910">
    <property type="entry name" value="Amidohydrolase"/>
    <property type="match status" value="1"/>
</dbReference>
<dbReference type="InterPro" id="IPR006680">
    <property type="entry name" value="Amidohydro-rel"/>
</dbReference>
<dbReference type="Gene3D" id="3.30.110.90">
    <property type="entry name" value="Amidohydrolase"/>
    <property type="match status" value="1"/>
</dbReference>
<evidence type="ECO:0000313" key="3">
    <source>
        <dbReference type="EMBL" id="PMD43195.1"/>
    </source>
</evidence>
<dbReference type="Pfam" id="PF01979">
    <property type="entry name" value="Amidohydro_1"/>
    <property type="match status" value="1"/>
</dbReference>
<dbReference type="SUPFAM" id="SSF51338">
    <property type="entry name" value="Composite domain of metallo-dependent hydrolases"/>
    <property type="match status" value="1"/>
</dbReference>
<feature type="signal peptide" evidence="1">
    <location>
        <begin position="1"/>
        <end position="19"/>
    </location>
</feature>
<evidence type="ECO:0000313" key="4">
    <source>
        <dbReference type="Proteomes" id="UP000235786"/>
    </source>
</evidence>
<dbReference type="EMBL" id="KZ613942">
    <property type="protein sequence ID" value="PMD43195.1"/>
    <property type="molecule type" value="Genomic_DNA"/>
</dbReference>
<evidence type="ECO:0000259" key="2">
    <source>
        <dbReference type="Pfam" id="PF01979"/>
    </source>
</evidence>
<dbReference type="Proteomes" id="UP000235786">
    <property type="component" value="Unassembled WGS sequence"/>
</dbReference>
<dbReference type="Gene3D" id="1.20.58.520">
    <property type="entry name" value="Amidohydrolase"/>
    <property type="match status" value="1"/>
</dbReference>
<name>A0A2J6RXG3_HYAVF</name>
<dbReference type="STRING" id="1149755.A0A2J6RXG3"/>
<proteinExistence type="predicted"/>